<feature type="non-terminal residue" evidence="2">
    <location>
        <position position="1"/>
    </location>
</feature>
<organism evidence="2">
    <name type="scientific">Zea mays subsp. parviglumis</name>
    <name type="common">Balsas teosinte</name>
    <dbReference type="NCBI Taxonomy" id="76912"/>
    <lineage>
        <taxon>Eukaryota</taxon>
        <taxon>Viridiplantae</taxon>
        <taxon>Streptophyta</taxon>
        <taxon>Embryophyta</taxon>
        <taxon>Tracheophyta</taxon>
        <taxon>Spermatophyta</taxon>
        <taxon>Magnoliopsida</taxon>
        <taxon>Liliopsida</taxon>
        <taxon>Poales</taxon>
        <taxon>Poaceae</taxon>
        <taxon>PACMAD clade</taxon>
        <taxon>Panicoideae</taxon>
        <taxon>Andropogonodae</taxon>
        <taxon>Andropogoneae</taxon>
        <taxon>Tripsacinae</taxon>
        <taxon>Zea</taxon>
    </lineage>
</organism>
<accession>Q8L8E3</accession>
<dbReference type="AlphaFoldDB" id="Q8L8E3"/>
<gene>
    <name evidence="2" type="primary">hm1</name>
</gene>
<evidence type="ECO:0000313" key="2">
    <source>
        <dbReference type="EMBL" id="AAM78344.1"/>
    </source>
</evidence>
<dbReference type="EMBL" id="AY101986">
    <property type="protein sequence ID" value="AAM78344.1"/>
    <property type="molecule type" value="Genomic_DNA"/>
</dbReference>
<reference evidence="2" key="1">
    <citation type="journal article" date="2002" name="Genetics">
        <title>Population genetics of duplicated disease-defense genes, hm1 and hm2, in maize (Zea mays ssp. mays L.) and its wild ancestor (Zea mays ssp. parviglumis).</title>
        <authorList>
            <person name="Zhang L."/>
            <person name="Peek A.S."/>
            <person name="Dunams D."/>
            <person name="Gaut B.S."/>
        </authorList>
    </citation>
    <scope>NUCLEOTIDE SEQUENCE</scope>
    <source>
        <strain evidence="2">PI331785</strain>
    </source>
</reference>
<feature type="region of interest" description="Disordered" evidence="1">
    <location>
        <begin position="13"/>
        <end position="55"/>
    </location>
</feature>
<protein>
    <submittedName>
        <fullName evidence="2">Truncated NADPH HC toxin reductase</fullName>
    </submittedName>
</protein>
<name>Q8L8E3_ZEAMP</name>
<evidence type="ECO:0000256" key="1">
    <source>
        <dbReference type="SAM" id="MobiDB-lite"/>
    </source>
</evidence>
<sequence>DEAKRGCCVGWSPAQRSGCGCSRPTSSTPPPSRRRSLGASSYSSSPRHLGSIAPATSIRARRKLWWTRCARSSGNARSPGR</sequence>
<feature type="compositionally biased region" description="Low complexity" evidence="1">
    <location>
        <begin position="37"/>
        <end position="47"/>
    </location>
</feature>
<proteinExistence type="predicted"/>